<dbReference type="EMBL" id="UINC01230520">
    <property type="protein sequence ID" value="SVE62675.1"/>
    <property type="molecule type" value="Genomic_DNA"/>
</dbReference>
<evidence type="ECO:0000313" key="2">
    <source>
        <dbReference type="EMBL" id="SVE62675.1"/>
    </source>
</evidence>
<dbReference type="AlphaFoldDB" id="A0A383F2L9"/>
<feature type="non-terminal residue" evidence="2">
    <location>
        <position position="1"/>
    </location>
</feature>
<proteinExistence type="predicted"/>
<sequence>PAHAERSRSAALVGCNSGGGVEKLQPAGPGYL</sequence>
<reference evidence="2" key="1">
    <citation type="submission" date="2018-05" db="EMBL/GenBank/DDBJ databases">
        <authorList>
            <person name="Lanie J.A."/>
            <person name="Ng W.-L."/>
            <person name="Kazmierczak K.M."/>
            <person name="Andrzejewski T.M."/>
            <person name="Davidsen T.M."/>
            <person name="Wayne K.J."/>
            <person name="Tettelin H."/>
            <person name="Glass J.I."/>
            <person name="Rusch D."/>
            <person name="Podicherti R."/>
            <person name="Tsui H.-C.T."/>
            <person name="Winkler M.E."/>
        </authorList>
    </citation>
    <scope>NUCLEOTIDE SEQUENCE</scope>
</reference>
<feature type="region of interest" description="Disordered" evidence="1">
    <location>
        <begin position="1"/>
        <end position="32"/>
    </location>
</feature>
<gene>
    <name evidence="2" type="ORF">METZ01_LOCUS515529</name>
</gene>
<protein>
    <submittedName>
        <fullName evidence="2">Uncharacterized protein</fullName>
    </submittedName>
</protein>
<organism evidence="2">
    <name type="scientific">marine metagenome</name>
    <dbReference type="NCBI Taxonomy" id="408172"/>
    <lineage>
        <taxon>unclassified sequences</taxon>
        <taxon>metagenomes</taxon>
        <taxon>ecological metagenomes</taxon>
    </lineage>
</organism>
<accession>A0A383F2L9</accession>
<name>A0A383F2L9_9ZZZZ</name>
<evidence type="ECO:0000256" key="1">
    <source>
        <dbReference type="SAM" id="MobiDB-lite"/>
    </source>
</evidence>
<feature type="non-terminal residue" evidence="2">
    <location>
        <position position="32"/>
    </location>
</feature>